<organism evidence="9 10">
    <name type="scientific">Vagococcus entomophilus</name>
    <dbReference type="NCBI Taxonomy" id="1160095"/>
    <lineage>
        <taxon>Bacteria</taxon>
        <taxon>Bacillati</taxon>
        <taxon>Bacillota</taxon>
        <taxon>Bacilli</taxon>
        <taxon>Lactobacillales</taxon>
        <taxon>Enterococcaceae</taxon>
        <taxon>Vagococcus</taxon>
    </lineage>
</organism>
<reference evidence="9 10" key="1">
    <citation type="submission" date="2017-05" db="EMBL/GenBank/DDBJ databases">
        <title>Vagococcus spp. assemblies.</title>
        <authorList>
            <person name="Gulvik C.A."/>
        </authorList>
    </citation>
    <scope>NUCLEOTIDE SEQUENCE [LARGE SCALE GENOMIC DNA]</scope>
    <source>
        <strain evidence="9 10">DSM 24756</strain>
    </source>
</reference>
<dbReference type="PANTHER" id="PTHR23504:SF15">
    <property type="entry name" value="MAJOR FACILITATOR SUPERFAMILY (MFS) PROFILE DOMAIN-CONTAINING PROTEIN"/>
    <property type="match status" value="1"/>
</dbReference>
<evidence type="ECO:0000313" key="10">
    <source>
        <dbReference type="Proteomes" id="UP000288669"/>
    </source>
</evidence>
<feature type="transmembrane region" description="Helical" evidence="7">
    <location>
        <begin position="89"/>
        <end position="108"/>
    </location>
</feature>
<feature type="transmembrane region" description="Helical" evidence="7">
    <location>
        <begin position="114"/>
        <end position="134"/>
    </location>
</feature>
<dbReference type="GO" id="GO:0022857">
    <property type="term" value="F:transmembrane transporter activity"/>
    <property type="evidence" value="ECO:0007669"/>
    <property type="project" value="InterPro"/>
</dbReference>
<keyword evidence="4 7" id="KW-0812">Transmembrane</keyword>
<dbReference type="GO" id="GO:0005886">
    <property type="term" value="C:plasma membrane"/>
    <property type="evidence" value="ECO:0007669"/>
    <property type="project" value="UniProtKB-SubCell"/>
</dbReference>
<evidence type="ECO:0000256" key="4">
    <source>
        <dbReference type="ARBA" id="ARBA00022692"/>
    </source>
</evidence>
<evidence type="ECO:0000256" key="6">
    <source>
        <dbReference type="ARBA" id="ARBA00023136"/>
    </source>
</evidence>
<dbReference type="PROSITE" id="PS50850">
    <property type="entry name" value="MFS"/>
    <property type="match status" value="1"/>
</dbReference>
<keyword evidence="5 7" id="KW-1133">Transmembrane helix</keyword>
<dbReference type="SUPFAM" id="SSF103473">
    <property type="entry name" value="MFS general substrate transporter"/>
    <property type="match status" value="1"/>
</dbReference>
<feature type="domain" description="Major facilitator superfamily (MFS) profile" evidence="8">
    <location>
        <begin position="19"/>
        <end position="407"/>
    </location>
</feature>
<gene>
    <name evidence="9" type="ORF">CBF30_00400</name>
</gene>
<feature type="transmembrane region" description="Helical" evidence="7">
    <location>
        <begin position="56"/>
        <end position="77"/>
    </location>
</feature>
<feature type="transmembrane region" description="Helical" evidence="7">
    <location>
        <begin position="146"/>
        <end position="172"/>
    </location>
</feature>
<feature type="transmembrane region" description="Helical" evidence="7">
    <location>
        <begin position="296"/>
        <end position="329"/>
    </location>
</feature>
<dbReference type="InterPro" id="IPR036259">
    <property type="entry name" value="MFS_trans_sf"/>
</dbReference>
<evidence type="ECO:0000256" key="5">
    <source>
        <dbReference type="ARBA" id="ARBA00022989"/>
    </source>
</evidence>
<feature type="transmembrane region" description="Helical" evidence="7">
    <location>
        <begin position="178"/>
        <end position="196"/>
    </location>
</feature>
<dbReference type="InterPro" id="IPR005829">
    <property type="entry name" value="Sugar_transporter_CS"/>
</dbReference>
<dbReference type="PRINTS" id="PR01035">
    <property type="entry name" value="TCRTETA"/>
</dbReference>
<name>A0A430AHY8_9ENTE</name>
<dbReference type="InterPro" id="IPR020846">
    <property type="entry name" value="MFS_dom"/>
</dbReference>
<evidence type="ECO:0000256" key="2">
    <source>
        <dbReference type="ARBA" id="ARBA00007520"/>
    </source>
</evidence>
<evidence type="ECO:0000256" key="7">
    <source>
        <dbReference type="SAM" id="Phobius"/>
    </source>
</evidence>
<feature type="transmembrane region" description="Helical" evidence="7">
    <location>
        <begin position="387"/>
        <end position="404"/>
    </location>
</feature>
<keyword evidence="3" id="KW-0813">Transport</keyword>
<dbReference type="InterPro" id="IPR011701">
    <property type="entry name" value="MFS"/>
</dbReference>
<dbReference type="RefSeq" id="WP_126821646.1">
    <property type="nucleotide sequence ID" value="NZ_JBHLWU010000001.1"/>
</dbReference>
<keyword evidence="10" id="KW-1185">Reference proteome</keyword>
<accession>A0A430AHY8</accession>
<comment type="similarity">
    <text evidence="2">Belongs to the major facilitator superfamily. TCR/Tet family.</text>
</comment>
<evidence type="ECO:0000256" key="3">
    <source>
        <dbReference type="ARBA" id="ARBA00022448"/>
    </source>
</evidence>
<dbReference type="PANTHER" id="PTHR23504">
    <property type="entry name" value="MAJOR FACILITATOR SUPERFAMILY DOMAIN-CONTAINING PROTEIN 10"/>
    <property type="match status" value="1"/>
</dbReference>
<proteinExistence type="inferred from homology"/>
<evidence type="ECO:0000313" key="9">
    <source>
        <dbReference type="EMBL" id="RSU07736.1"/>
    </source>
</evidence>
<feature type="transmembrane region" description="Helical" evidence="7">
    <location>
        <begin position="217"/>
        <end position="242"/>
    </location>
</feature>
<dbReference type="Gene3D" id="1.20.1250.20">
    <property type="entry name" value="MFS general substrate transporter like domains"/>
    <property type="match status" value="1"/>
</dbReference>
<dbReference type="Pfam" id="PF07690">
    <property type="entry name" value="MFS_1"/>
    <property type="match status" value="1"/>
</dbReference>
<evidence type="ECO:0000256" key="1">
    <source>
        <dbReference type="ARBA" id="ARBA00004651"/>
    </source>
</evidence>
<comment type="caution">
    <text evidence="9">The sequence shown here is derived from an EMBL/GenBank/DDBJ whole genome shotgun (WGS) entry which is preliminary data.</text>
</comment>
<dbReference type="Proteomes" id="UP000288669">
    <property type="component" value="Unassembled WGS sequence"/>
</dbReference>
<dbReference type="EMBL" id="NGJZ01000001">
    <property type="protein sequence ID" value="RSU07736.1"/>
    <property type="molecule type" value="Genomic_DNA"/>
</dbReference>
<comment type="subcellular location">
    <subcellularLocation>
        <location evidence="1">Cell membrane</location>
        <topology evidence="1">Multi-pass membrane protein</topology>
    </subcellularLocation>
</comment>
<dbReference type="OrthoDB" id="9793283at2"/>
<feature type="transmembrane region" description="Helical" evidence="7">
    <location>
        <begin position="262"/>
        <end position="284"/>
    </location>
</feature>
<keyword evidence="6 7" id="KW-0472">Membrane</keyword>
<evidence type="ECO:0000259" key="8">
    <source>
        <dbReference type="PROSITE" id="PS50850"/>
    </source>
</evidence>
<protein>
    <submittedName>
        <fullName evidence="9">Tetracycline resistance MFS efflux pump</fullName>
    </submittedName>
</protein>
<feature type="transmembrane region" description="Helical" evidence="7">
    <location>
        <begin position="20"/>
        <end position="44"/>
    </location>
</feature>
<dbReference type="PROSITE" id="PS00216">
    <property type="entry name" value="SUGAR_TRANSPORT_1"/>
    <property type="match status" value="1"/>
</dbReference>
<sequence length="407" mass="44173">MSTNNHHSFYDKSFGNRHALIFGFVSVFLIAIGFSIVNPVVPFLVKPYVLDTKQQAFFVTLLTSVYAGCMFLSAPVLGAISDRYGRRPILLTSLLGSAIGLFIFGLGGKLWVLFLGRIIEGISGGSIGMIFAYFADITPSNQRTKYFGWASAIAGIGSVMGPTIGGILSSLFSNQVPFYFGAILTLVNVGYGAFFMPESLKEENRLLSLTLKKFNPFLQLAQVFSLKMVGRLLFSGLLLWIPNGAMQAILAQFIVDIFHSRALIIGFIFSIMGLQDIISQAFFMPQLLKKFHDRQIVYIGIFAEIVGYVCIGLSASFVSFPLFILGMFFFGFGDSVLSPAFNGLLSKSAQSNEQGSVQGGSQAVQSLARIIGPIAGGQAYLVVSQAAPAYFGVVFLLAAMFVLLKKK</sequence>
<dbReference type="InterPro" id="IPR001958">
    <property type="entry name" value="Tet-R_TetA/multi-R_MdtG-like"/>
</dbReference>
<dbReference type="AlphaFoldDB" id="A0A430AHY8"/>